<accession>A0ABD6D0D5</accession>
<evidence type="ECO:0000313" key="7">
    <source>
        <dbReference type="Proteomes" id="UP001597075"/>
    </source>
</evidence>
<organism evidence="6 7">
    <name type="scientific">Haloplanus ruber</name>
    <dbReference type="NCBI Taxonomy" id="869892"/>
    <lineage>
        <taxon>Archaea</taxon>
        <taxon>Methanobacteriati</taxon>
        <taxon>Methanobacteriota</taxon>
        <taxon>Stenosarchaea group</taxon>
        <taxon>Halobacteria</taxon>
        <taxon>Halobacteriales</taxon>
        <taxon>Haloferacaceae</taxon>
        <taxon>Haloplanus</taxon>
    </lineage>
</organism>
<proteinExistence type="inferred from homology"/>
<dbReference type="Gene3D" id="3.10.105.10">
    <property type="entry name" value="Dipeptide-binding Protein, Domain 3"/>
    <property type="match status" value="1"/>
</dbReference>
<evidence type="ECO:0000256" key="3">
    <source>
        <dbReference type="ARBA" id="ARBA00022729"/>
    </source>
</evidence>
<gene>
    <name evidence="6" type="ORF">ACFSBJ_10000</name>
</gene>
<feature type="region of interest" description="Disordered" evidence="4">
    <location>
        <begin position="39"/>
        <end position="60"/>
    </location>
</feature>
<dbReference type="SUPFAM" id="SSF53850">
    <property type="entry name" value="Periplasmic binding protein-like II"/>
    <property type="match status" value="1"/>
</dbReference>
<comment type="similarity">
    <text evidence="1">Belongs to the bacterial solute-binding protein 5 family.</text>
</comment>
<dbReference type="GO" id="GO:0042597">
    <property type="term" value="C:periplasmic space"/>
    <property type="evidence" value="ECO:0007669"/>
    <property type="project" value="UniProtKB-ARBA"/>
</dbReference>
<comment type="caution">
    <text evidence="6">The sequence shown here is derived from an EMBL/GenBank/DDBJ whole genome shotgun (WGS) entry which is preliminary data.</text>
</comment>
<evidence type="ECO:0000256" key="1">
    <source>
        <dbReference type="ARBA" id="ARBA00005695"/>
    </source>
</evidence>
<evidence type="ECO:0000313" key="6">
    <source>
        <dbReference type="EMBL" id="MFD1634062.1"/>
    </source>
</evidence>
<feature type="domain" description="Solute-binding protein family 5" evidence="5">
    <location>
        <begin position="117"/>
        <end position="503"/>
    </location>
</feature>
<dbReference type="InterPro" id="IPR039424">
    <property type="entry name" value="SBP_5"/>
</dbReference>
<name>A0ABD6D0D5_9EURY</name>
<dbReference type="InterPro" id="IPR030678">
    <property type="entry name" value="Peptide/Ni-bd"/>
</dbReference>
<dbReference type="AlphaFoldDB" id="A0ABD6D0D5"/>
<evidence type="ECO:0000259" key="5">
    <source>
        <dbReference type="Pfam" id="PF00496"/>
    </source>
</evidence>
<dbReference type="RefSeq" id="WP_256404321.1">
    <property type="nucleotide sequence ID" value="NZ_CP187151.1"/>
</dbReference>
<dbReference type="InterPro" id="IPR000914">
    <property type="entry name" value="SBP_5_dom"/>
</dbReference>
<sequence length="626" mass="69573">MPSGNDRRGTSGTAERRGRRGRRDVLKLLGATSVAGLAGCSGNGEGDGGDGNGASTESATRSVGGTYVSASSVDAQSLNWLTIADATSGSFVTATLDGIWAIKPNREIFPLWGDYSTDDGRVYEIQLRDNLEWGAGYGQMTADDWVYMIQNVFQARPNWSGYPNAADWFRTNPESGQREPIPVEQTGELTFEIRLFEVDPSLPFKPILWRQQCIPRGILEQYVEDQDAEGLQQDEELNTLAYAGNLGPYTYDTWERSARYTVTRNEDYYLQDVEGVPDRFAEAPYFDQQTVRVISEESTRLGALESGEVDSSGIPPDKANRFENLPNVTVNVTPQPYLRMIVYNMRSNGWEPFRSKAVRRALGFAVNKESVVQNVLRGYADVAQTMQPEWSDWYDDSQVEEFGVGDRYGPEETRTRLESALSGTEYGYDGERLVDGSGEQVTLSIYYDSGQPTEGTIAEFVAQEFGENAGIDVQPEAVSSSTFQSNYVQTSAPDGTDPEWTAGTFNGGPRDVATSADSWDMSINLQFNTYPFTPASSKGFFERRGGINFYGYYPDEDISALYEEATATTDEERRRELFGEAFGLISEEQPFGFLAMPSSVTGYAESVRGYDEEFNTGWDSQAWYFA</sequence>
<keyword evidence="3" id="KW-0732">Signal</keyword>
<dbReference type="EMBL" id="JBHUDL010000010">
    <property type="protein sequence ID" value="MFD1634062.1"/>
    <property type="molecule type" value="Genomic_DNA"/>
</dbReference>
<keyword evidence="7" id="KW-1185">Reference proteome</keyword>
<protein>
    <submittedName>
        <fullName evidence="6">ABC transporter substrate-binding protein</fullName>
    </submittedName>
</protein>
<evidence type="ECO:0000256" key="4">
    <source>
        <dbReference type="SAM" id="MobiDB-lite"/>
    </source>
</evidence>
<dbReference type="PANTHER" id="PTHR30290">
    <property type="entry name" value="PERIPLASMIC BINDING COMPONENT OF ABC TRANSPORTER"/>
    <property type="match status" value="1"/>
</dbReference>
<keyword evidence="2" id="KW-0813">Transport</keyword>
<dbReference type="Gene3D" id="3.40.190.10">
    <property type="entry name" value="Periplasmic binding protein-like II"/>
    <property type="match status" value="1"/>
</dbReference>
<dbReference type="PIRSF" id="PIRSF002741">
    <property type="entry name" value="MppA"/>
    <property type="match status" value="1"/>
</dbReference>
<dbReference type="Proteomes" id="UP001597075">
    <property type="component" value="Unassembled WGS sequence"/>
</dbReference>
<evidence type="ECO:0000256" key="2">
    <source>
        <dbReference type="ARBA" id="ARBA00022448"/>
    </source>
</evidence>
<dbReference type="CDD" id="cd00995">
    <property type="entry name" value="PBP2_NikA_DppA_OppA_like"/>
    <property type="match status" value="1"/>
</dbReference>
<feature type="region of interest" description="Disordered" evidence="4">
    <location>
        <begin position="1"/>
        <end position="22"/>
    </location>
</feature>
<reference evidence="6 7" key="1">
    <citation type="journal article" date="2019" name="Int. J. Syst. Evol. Microbiol.">
        <title>The Global Catalogue of Microorganisms (GCM) 10K type strain sequencing project: providing services to taxonomists for standard genome sequencing and annotation.</title>
        <authorList>
            <consortium name="The Broad Institute Genomics Platform"/>
            <consortium name="The Broad Institute Genome Sequencing Center for Infectious Disease"/>
            <person name="Wu L."/>
            <person name="Ma J."/>
        </authorList>
    </citation>
    <scope>NUCLEOTIDE SEQUENCE [LARGE SCALE GENOMIC DNA]</scope>
    <source>
        <strain evidence="6 7">CGMCC 1.10594</strain>
    </source>
</reference>
<dbReference type="Pfam" id="PF00496">
    <property type="entry name" value="SBP_bac_5"/>
    <property type="match status" value="1"/>
</dbReference>
<dbReference type="PANTHER" id="PTHR30290:SF9">
    <property type="entry name" value="OLIGOPEPTIDE-BINDING PROTEIN APPA"/>
    <property type="match status" value="1"/>
</dbReference>
<feature type="compositionally biased region" description="Gly residues" evidence="4">
    <location>
        <begin position="39"/>
        <end position="52"/>
    </location>
</feature>